<dbReference type="GO" id="GO:0070095">
    <property type="term" value="F:fructose-6-phosphate binding"/>
    <property type="evidence" value="ECO:0007669"/>
    <property type="project" value="TreeGrafter"/>
</dbReference>
<protein>
    <recommendedName>
        <fullName evidence="4">6-phosphofructokinase</fullName>
        <ecNumber evidence="4">2.7.1.11</ecNumber>
    </recommendedName>
</protein>
<feature type="domain" description="Phosphofructokinase" evidence="14">
    <location>
        <begin position="3"/>
        <end position="308"/>
    </location>
</feature>
<dbReference type="FunFam" id="3.40.50.460:FF:000002">
    <property type="entry name" value="ATP-dependent 6-phosphofructokinase"/>
    <property type="match status" value="1"/>
</dbReference>
<dbReference type="InterPro" id="IPR015912">
    <property type="entry name" value="Phosphofructokinase_CS"/>
</dbReference>
<evidence type="ECO:0000256" key="9">
    <source>
        <dbReference type="ARBA" id="ARBA00022777"/>
    </source>
</evidence>
<dbReference type="PANTHER" id="PTHR13697">
    <property type="entry name" value="PHOSPHOFRUCTOKINASE"/>
    <property type="match status" value="1"/>
</dbReference>
<dbReference type="InterPro" id="IPR000023">
    <property type="entry name" value="Phosphofructokinase_dom"/>
</dbReference>
<proteinExistence type="inferred from homology"/>
<keyword evidence="5" id="KW-0963">Cytoplasm</keyword>
<evidence type="ECO:0000259" key="14">
    <source>
        <dbReference type="Pfam" id="PF00365"/>
    </source>
</evidence>
<dbReference type="PIRSF" id="PIRSF000532">
    <property type="entry name" value="ATP_PFK_prok"/>
    <property type="match status" value="1"/>
</dbReference>
<evidence type="ECO:0000256" key="4">
    <source>
        <dbReference type="ARBA" id="ARBA00012055"/>
    </source>
</evidence>
<dbReference type="RefSeq" id="WP_106012355.1">
    <property type="nucleotide sequence ID" value="NZ_CP027226.1"/>
</dbReference>
<evidence type="ECO:0000256" key="5">
    <source>
        <dbReference type="ARBA" id="ARBA00022490"/>
    </source>
</evidence>
<dbReference type="AlphaFoldDB" id="A0A2S0KMV7"/>
<dbReference type="GO" id="GO:0046872">
    <property type="term" value="F:metal ion binding"/>
    <property type="evidence" value="ECO:0007669"/>
    <property type="project" value="UniProtKB-KW"/>
</dbReference>
<evidence type="ECO:0000256" key="13">
    <source>
        <dbReference type="ARBA" id="ARBA00038478"/>
    </source>
</evidence>
<comment type="subcellular location">
    <subcellularLocation>
        <location evidence="2">Cytoplasm</location>
    </subcellularLocation>
</comment>
<dbReference type="InterPro" id="IPR035966">
    <property type="entry name" value="PKF_sf"/>
</dbReference>
<evidence type="ECO:0000256" key="8">
    <source>
        <dbReference type="ARBA" id="ARBA00022741"/>
    </source>
</evidence>
<dbReference type="GO" id="GO:0048029">
    <property type="term" value="F:monosaccharide binding"/>
    <property type="evidence" value="ECO:0007669"/>
    <property type="project" value="TreeGrafter"/>
</dbReference>
<dbReference type="PANTHER" id="PTHR13697:SF52">
    <property type="entry name" value="ATP-DEPENDENT 6-PHOSPHOFRUCTOKINASE 3"/>
    <property type="match status" value="1"/>
</dbReference>
<sequence length="360" mass="38968">MLRVGMLTSGGDCQGLNAAMRGVAKTLYELNDDVEILGYQDGFRGLIEGDYKLMKPSDFSGILTLGGTILGTSRQPFKEIDNYVNGKDGETRCEAMVRNYKEQNLDCLVVLGGNGSHKSANRLSEEGLNVITLPKTIDKDIYGSEMTFGFQSAVNIATDVIDGIHTTATSHGRIFIIELMGNKAGWLTLSAGVAGGADIILIPEINYELENVLAAIEERNKQGKKFSIIAMAEGSKSKEDSEMSSSDYAEMLKEKGYPSGTYKLAAELSKELDQEVRVTVPGHYQRGGSPCPYDRVFASECGAYGAELILKGKFGRSVVQVNNEITSLPIDEVAGKKNLVPTNCELVRVAKDMGISFGDE</sequence>
<comment type="cofactor">
    <cofactor evidence="1">
        <name>Mg(2+)</name>
        <dbReference type="ChEBI" id="CHEBI:18420"/>
    </cofactor>
</comment>
<dbReference type="GO" id="GO:0016208">
    <property type="term" value="F:AMP binding"/>
    <property type="evidence" value="ECO:0007669"/>
    <property type="project" value="TreeGrafter"/>
</dbReference>
<dbReference type="PROSITE" id="PS00433">
    <property type="entry name" value="PHOSPHOFRUCTOKINASE"/>
    <property type="match status" value="1"/>
</dbReference>
<dbReference type="Gene3D" id="3.40.50.450">
    <property type="match status" value="1"/>
</dbReference>
<dbReference type="GO" id="GO:0061621">
    <property type="term" value="P:canonical glycolysis"/>
    <property type="evidence" value="ECO:0007669"/>
    <property type="project" value="TreeGrafter"/>
</dbReference>
<evidence type="ECO:0000256" key="1">
    <source>
        <dbReference type="ARBA" id="ARBA00001946"/>
    </source>
</evidence>
<dbReference type="OrthoDB" id="9802503at2"/>
<dbReference type="GO" id="GO:0006002">
    <property type="term" value="P:fructose 6-phosphate metabolic process"/>
    <property type="evidence" value="ECO:0007669"/>
    <property type="project" value="InterPro"/>
</dbReference>
<keyword evidence="11" id="KW-0460">Magnesium</keyword>
<dbReference type="Pfam" id="PF00365">
    <property type="entry name" value="PFK"/>
    <property type="match status" value="1"/>
</dbReference>
<dbReference type="NCBIfam" id="NF002872">
    <property type="entry name" value="PRK03202.1"/>
    <property type="match status" value="1"/>
</dbReference>
<evidence type="ECO:0000256" key="6">
    <source>
        <dbReference type="ARBA" id="ARBA00022679"/>
    </source>
</evidence>
<keyword evidence="6" id="KW-0808">Transferase</keyword>
<dbReference type="UniPathway" id="UPA00109">
    <property type="reaction ID" value="UER00182"/>
</dbReference>
<keyword evidence="8" id="KW-0547">Nucleotide-binding</keyword>
<reference evidence="16" key="1">
    <citation type="submission" date="2018-02" db="EMBL/GenBank/DDBJ databases">
        <authorList>
            <person name="Holder M.E."/>
            <person name="Ajami N.J."/>
            <person name="Petrosino J.F."/>
        </authorList>
    </citation>
    <scope>NUCLEOTIDE SEQUENCE [LARGE SCALE GENOMIC DNA]</scope>
    <source>
        <strain evidence="16">CCUG 47711</strain>
    </source>
</reference>
<evidence type="ECO:0000313" key="16">
    <source>
        <dbReference type="Proteomes" id="UP000237947"/>
    </source>
</evidence>
<dbReference type="Gene3D" id="3.40.50.460">
    <property type="entry name" value="Phosphofructokinase domain"/>
    <property type="match status" value="1"/>
</dbReference>
<keyword evidence="12" id="KW-0324">Glycolysis</keyword>
<keyword evidence="7" id="KW-0479">Metal-binding</keyword>
<name>A0A2S0KMV7_9FIRM</name>
<dbReference type="GO" id="GO:0030388">
    <property type="term" value="P:fructose 1,6-bisphosphate metabolic process"/>
    <property type="evidence" value="ECO:0007669"/>
    <property type="project" value="TreeGrafter"/>
</dbReference>
<organism evidence="15 16">
    <name type="scientific">Fastidiosipila sanguinis</name>
    <dbReference type="NCBI Taxonomy" id="236753"/>
    <lineage>
        <taxon>Bacteria</taxon>
        <taxon>Bacillati</taxon>
        <taxon>Bacillota</taxon>
        <taxon>Clostridia</taxon>
        <taxon>Eubacteriales</taxon>
        <taxon>Oscillospiraceae</taxon>
        <taxon>Fastidiosipila</taxon>
    </lineage>
</organism>
<keyword evidence="16" id="KW-1185">Reference proteome</keyword>
<dbReference type="SUPFAM" id="SSF53784">
    <property type="entry name" value="Phosphofructokinase"/>
    <property type="match status" value="1"/>
</dbReference>
<dbReference type="EMBL" id="CP027226">
    <property type="protein sequence ID" value="AVM42372.1"/>
    <property type="molecule type" value="Genomic_DNA"/>
</dbReference>
<evidence type="ECO:0000256" key="2">
    <source>
        <dbReference type="ARBA" id="ARBA00004496"/>
    </source>
</evidence>
<dbReference type="GO" id="GO:0005945">
    <property type="term" value="C:6-phosphofructokinase complex"/>
    <property type="evidence" value="ECO:0007669"/>
    <property type="project" value="TreeGrafter"/>
</dbReference>
<dbReference type="InterPro" id="IPR022953">
    <property type="entry name" value="ATP_PFK"/>
</dbReference>
<comment type="pathway">
    <text evidence="3">Carbohydrate degradation; glycolysis; D-glyceraldehyde 3-phosphate and glycerone phosphate from D-glucose: step 3/4.</text>
</comment>
<evidence type="ECO:0000256" key="11">
    <source>
        <dbReference type="ARBA" id="ARBA00022842"/>
    </source>
</evidence>
<dbReference type="GO" id="GO:0042802">
    <property type="term" value="F:identical protein binding"/>
    <property type="evidence" value="ECO:0007669"/>
    <property type="project" value="TreeGrafter"/>
</dbReference>
<dbReference type="PRINTS" id="PR00476">
    <property type="entry name" value="PHFRCTKINASE"/>
</dbReference>
<evidence type="ECO:0000256" key="10">
    <source>
        <dbReference type="ARBA" id="ARBA00022840"/>
    </source>
</evidence>
<dbReference type="GO" id="GO:0005524">
    <property type="term" value="F:ATP binding"/>
    <property type="evidence" value="ECO:0007669"/>
    <property type="project" value="UniProtKB-KW"/>
</dbReference>
<dbReference type="GO" id="GO:0003872">
    <property type="term" value="F:6-phosphofructokinase activity"/>
    <property type="evidence" value="ECO:0007669"/>
    <property type="project" value="UniProtKB-EC"/>
</dbReference>
<dbReference type="Proteomes" id="UP000237947">
    <property type="component" value="Chromosome"/>
</dbReference>
<evidence type="ECO:0000256" key="7">
    <source>
        <dbReference type="ARBA" id="ARBA00022723"/>
    </source>
</evidence>
<gene>
    <name evidence="15" type="ORF">C5Q98_03640</name>
</gene>
<evidence type="ECO:0000256" key="12">
    <source>
        <dbReference type="ARBA" id="ARBA00023152"/>
    </source>
</evidence>
<accession>A0A2S0KMV7</accession>
<comment type="similarity">
    <text evidence="13">Belongs to the phosphofructokinase type A (PFKA) family.</text>
</comment>
<dbReference type="KEGG" id="fsa:C5Q98_03640"/>
<evidence type="ECO:0000313" key="15">
    <source>
        <dbReference type="EMBL" id="AVM42372.1"/>
    </source>
</evidence>
<dbReference type="InterPro" id="IPR012003">
    <property type="entry name" value="ATP_PFK_prok-type"/>
</dbReference>
<keyword evidence="10" id="KW-0067">ATP-binding</keyword>
<evidence type="ECO:0000256" key="3">
    <source>
        <dbReference type="ARBA" id="ARBA00004679"/>
    </source>
</evidence>
<dbReference type="EC" id="2.7.1.11" evidence="4"/>
<keyword evidence="9 15" id="KW-0418">Kinase</keyword>